<dbReference type="AlphaFoldDB" id="A0AAW2A322"/>
<reference evidence="2 3" key="1">
    <citation type="submission" date="2024-05" db="EMBL/GenBank/DDBJ databases">
        <title>A high-quality chromosomal-level genome assembly of Topmouth culter (Culter alburnus).</title>
        <authorList>
            <person name="Zhao H."/>
        </authorList>
    </citation>
    <scope>NUCLEOTIDE SEQUENCE [LARGE SCALE GENOMIC DNA]</scope>
    <source>
        <strain evidence="2">CATC2023</strain>
        <tissue evidence="2">Muscle</tissue>
    </source>
</reference>
<accession>A0AAW2A322</accession>
<proteinExistence type="predicted"/>
<evidence type="ECO:0000313" key="2">
    <source>
        <dbReference type="EMBL" id="KAK9966907.1"/>
    </source>
</evidence>
<dbReference type="EMBL" id="JAWDJR010000011">
    <property type="protein sequence ID" value="KAK9966907.1"/>
    <property type="molecule type" value="Genomic_DNA"/>
</dbReference>
<keyword evidence="3" id="KW-1185">Reference proteome</keyword>
<organism evidence="2 3">
    <name type="scientific">Culter alburnus</name>
    <name type="common">Topmouth culter</name>
    <dbReference type="NCBI Taxonomy" id="194366"/>
    <lineage>
        <taxon>Eukaryota</taxon>
        <taxon>Metazoa</taxon>
        <taxon>Chordata</taxon>
        <taxon>Craniata</taxon>
        <taxon>Vertebrata</taxon>
        <taxon>Euteleostomi</taxon>
        <taxon>Actinopterygii</taxon>
        <taxon>Neopterygii</taxon>
        <taxon>Teleostei</taxon>
        <taxon>Ostariophysi</taxon>
        <taxon>Cypriniformes</taxon>
        <taxon>Xenocyprididae</taxon>
        <taxon>Xenocypridinae</taxon>
        <taxon>Culter</taxon>
    </lineage>
</organism>
<sequence>MSEKLQLSNPGHEEEPDEEKPSVQFASAHHYARAGAYASAFEDKPGIPNAGAHAAGVGRARSEYSIFETETKGPSASAGAEASPVGVGAMARAELYSASAKAGPVGVKVGLGVDTGASVGAGGVEVKFLGTGFSVGEKNSVSVLGSEVSCVVM</sequence>
<comment type="caution">
    <text evidence="2">The sequence shown here is derived from an EMBL/GenBank/DDBJ whole genome shotgun (WGS) entry which is preliminary data.</text>
</comment>
<gene>
    <name evidence="2" type="ORF">ABG768_003989</name>
</gene>
<evidence type="ECO:0000313" key="3">
    <source>
        <dbReference type="Proteomes" id="UP001479290"/>
    </source>
</evidence>
<evidence type="ECO:0000256" key="1">
    <source>
        <dbReference type="SAM" id="MobiDB-lite"/>
    </source>
</evidence>
<feature type="region of interest" description="Disordered" evidence="1">
    <location>
        <begin position="1"/>
        <end position="22"/>
    </location>
</feature>
<dbReference type="Proteomes" id="UP001479290">
    <property type="component" value="Unassembled WGS sequence"/>
</dbReference>
<protein>
    <submittedName>
        <fullName evidence="2">Uncharacterized protein</fullName>
    </submittedName>
</protein>
<name>A0AAW2A322_CULAL</name>